<evidence type="ECO:0000256" key="3">
    <source>
        <dbReference type="ARBA" id="ARBA00022452"/>
    </source>
</evidence>
<dbReference type="InterPro" id="IPR039426">
    <property type="entry name" value="TonB-dep_rcpt-like"/>
</dbReference>
<dbReference type="PANTHER" id="PTHR30069:SF53">
    <property type="entry name" value="COLICIN I RECEPTOR-RELATED"/>
    <property type="match status" value="1"/>
</dbReference>
<keyword evidence="15" id="KW-0675">Receptor</keyword>
<evidence type="ECO:0000256" key="8">
    <source>
        <dbReference type="ARBA" id="ARBA00023136"/>
    </source>
</evidence>
<dbReference type="Gene3D" id="2.40.170.20">
    <property type="entry name" value="TonB-dependent receptor, beta-barrel domain"/>
    <property type="match status" value="1"/>
</dbReference>
<evidence type="ECO:0000256" key="12">
    <source>
        <dbReference type="RuleBase" id="RU003357"/>
    </source>
</evidence>
<dbReference type="OrthoDB" id="9796221at2"/>
<evidence type="ECO:0000256" key="11">
    <source>
        <dbReference type="PROSITE-ProRule" id="PRU10144"/>
    </source>
</evidence>
<feature type="domain" description="TonB-dependent receptor-like beta-barrel" evidence="13">
    <location>
        <begin position="223"/>
        <end position="586"/>
    </location>
</feature>
<comment type="similarity">
    <text evidence="10 12">Belongs to the TonB-dependent receptor family.</text>
</comment>
<dbReference type="SUPFAM" id="SSF56935">
    <property type="entry name" value="Porins"/>
    <property type="match status" value="1"/>
</dbReference>
<comment type="subcellular location">
    <subcellularLocation>
        <location evidence="1 10">Cell outer membrane</location>
        <topology evidence="1 10">Multi-pass membrane protein</topology>
    </subcellularLocation>
</comment>
<keyword evidence="4 10" id="KW-0812">Transmembrane</keyword>
<keyword evidence="3 10" id="KW-1134">Transmembrane beta strand</keyword>
<dbReference type="GO" id="GO:0015889">
    <property type="term" value="P:cobalamin transport"/>
    <property type="evidence" value="ECO:0007669"/>
    <property type="project" value="TreeGrafter"/>
</dbReference>
<evidence type="ECO:0000313" key="15">
    <source>
        <dbReference type="EMBL" id="ABC63684.1"/>
    </source>
</evidence>
<keyword evidence="8 10" id="KW-0472">Membrane</keyword>
<dbReference type="EMBL" id="CP000157">
    <property type="protein sequence ID" value="ABC63684.1"/>
    <property type="molecule type" value="Genomic_DNA"/>
</dbReference>
<dbReference type="GO" id="GO:0006811">
    <property type="term" value="P:monoatomic ion transport"/>
    <property type="evidence" value="ECO:0007669"/>
    <property type="project" value="UniProtKB-KW"/>
</dbReference>
<protein>
    <submittedName>
        <fullName evidence="15">TonB-dependent receptor</fullName>
    </submittedName>
</protein>
<dbReference type="CDD" id="cd01347">
    <property type="entry name" value="ligand_gated_channel"/>
    <property type="match status" value="1"/>
</dbReference>
<organism evidence="15 16">
    <name type="scientific">Erythrobacter litoralis (strain HTCC2594)</name>
    <dbReference type="NCBI Taxonomy" id="314225"/>
    <lineage>
        <taxon>Bacteria</taxon>
        <taxon>Pseudomonadati</taxon>
        <taxon>Pseudomonadota</taxon>
        <taxon>Alphaproteobacteria</taxon>
        <taxon>Sphingomonadales</taxon>
        <taxon>Erythrobacteraceae</taxon>
        <taxon>Erythrobacter/Porphyrobacter group</taxon>
        <taxon>Erythrobacter</taxon>
    </lineage>
</organism>
<dbReference type="InterPro" id="IPR036942">
    <property type="entry name" value="Beta-barrel_TonB_sf"/>
</dbReference>
<keyword evidence="5" id="KW-0732">Signal</keyword>
<dbReference type="PROSITE" id="PS01156">
    <property type="entry name" value="TONB_DEPENDENT_REC_2"/>
    <property type="match status" value="1"/>
</dbReference>
<keyword evidence="6" id="KW-0406">Ion transport</keyword>
<keyword evidence="7 12" id="KW-0798">TonB box</keyword>
<dbReference type="STRING" id="314225.ELI_07960"/>
<dbReference type="InterPro" id="IPR000531">
    <property type="entry name" value="Beta-barrel_TonB"/>
</dbReference>
<dbReference type="InterPro" id="IPR037066">
    <property type="entry name" value="Plug_dom_sf"/>
</dbReference>
<evidence type="ECO:0000256" key="5">
    <source>
        <dbReference type="ARBA" id="ARBA00022729"/>
    </source>
</evidence>
<dbReference type="GO" id="GO:0009279">
    <property type="term" value="C:cell outer membrane"/>
    <property type="evidence" value="ECO:0007669"/>
    <property type="project" value="UniProtKB-SubCell"/>
</dbReference>
<dbReference type="eggNOG" id="COG4206">
    <property type="taxonomic scope" value="Bacteria"/>
</dbReference>
<evidence type="ECO:0000259" key="13">
    <source>
        <dbReference type="Pfam" id="PF00593"/>
    </source>
</evidence>
<sequence length="613" mass="65591">MYQKSDAPRTITVTGTPIETEDTGQPVTIITREEIEQVQGPDLARILRRAPGVTISRNGGVGGFTGVRVRGAEAEQLLVLIDGVRVNDPSSPAGGFDFGNLLPGNIDQIDLLRGSNSTVWGSDAIGGVLAVKTRSESGIEGSAEYGARDSFNANLAGSIEGEDAFLSLAGGYYTSDGFSAAASGTEPDGFEQFALTARGRVFLSATTEVFARGRYAEGELEIDGFPFPTFTLSDTPEFQETTQYSGAFGLLHDNGPLYLQAAYSFAETERANFDPTFGTAPGFTSDGHSDRIDVKGEYRLIGPLLVNFGADAEWTSLETNFTPRQDVRILGGYVQAGIEFGGLSGHIGLRQDDHQRFGGATSFGADVSYEVAPDVRVKASVGEGFKAPSLFQLFSDFGNELLRPETSTSFDLGLAFRDRSAPAYAGITLFRRDSEDLIQFVSCFGVVGGICTGRPFGTYDNVARARAQGVEMEAGFTISDALRGRATYSFIDTEDRSAGALTQGNRLARRPRNAASASLDWDSARGLESLLRPKIGADLRYVSGAFDDAFNTVPLESYVVVDLRAELSVAQLNGDHPLVLFARVENVFAEDYQTAAGYAQAGRGVFAGARFSF</sequence>
<dbReference type="Pfam" id="PF07715">
    <property type="entry name" value="Plug"/>
    <property type="match status" value="1"/>
</dbReference>
<evidence type="ECO:0000256" key="4">
    <source>
        <dbReference type="ARBA" id="ARBA00022692"/>
    </source>
</evidence>
<keyword evidence="16" id="KW-1185">Reference proteome</keyword>
<evidence type="ECO:0000256" key="7">
    <source>
        <dbReference type="ARBA" id="ARBA00023077"/>
    </source>
</evidence>
<evidence type="ECO:0000256" key="6">
    <source>
        <dbReference type="ARBA" id="ARBA00023065"/>
    </source>
</evidence>
<dbReference type="Proteomes" id="UP000008808">
    <property type="component" value="Chromosome"/>
</dbReference>
<feature type="short sequence motif" description="TonB C-terminal box" evidence="11">
    <location>
        <begin position="596"/>
        <end position="613"/>
    </location>
</feature>
<keyword evidence="9 10" id="KW-0998">Cell outer membrane</keyword>
<dbReference type="Pfam" id="PF00593">
    <property type="entry name" value="TonB_dep_Rec_b-barrel"/>
    <property type="match status" value="1"/>
</dbReference>
<accession>Q2N9F7</accession>
<dbReference type="InterPro" id="IPR012910">
    <property type="entry name" value="Plug_dom"/>
</dbReference>
<evidence type="ECO:0000256" key="2">
    <source>
        <dbReference type="ARBA" id="ARBA00022448"/>
    </source>
</evidence>
<keyword evidence="2 10" id="KW-0813">Transport</keyword>
<evidence type="ECO:0000259" key="14">
    <source>
        <dbReference type="Pfam" id="PF07715"/>
    </source>
</evidence>
<dbReference type="InterPro" id="IPR010917">
    <property type="entry name" value="TonB_rcpt_CS"/>
</dbReference>
<gene>
    <name evidence="15" type="ordered locus">ELI_07960</name>
</gene>
<evidence type="ECO:0000256" key="10">
    <source>
        <dbReference type="PROSITE-ProRule" id="PRU01360"/>
    </source>
</evidence>
<dbReference type="Gene3D" id="2.170.130.10">
    <property type="entry name" value="TonB-dependent receptor, plug domain"/>
    <property type="match status" value="1"/>
</dbReference>
<proteinExistence type="inferred from homology"/>
<dbReference type="KEGG" id="eli:ELI_07960"/>
<evidence type="ECO:0000256" key="1">
    <source>
        <dbReference type="ARBA" id="ARBA00004571"/>
    </source>
</evidence>
<dbReference type="AlphaFoldDB" id="Q2N9F7"/>
<dbReference type="HOGENOM" id="CLU_008287_18_5_5"/>
<dbReference type="PANTHER" id="PTHR30069">
    <property type="entry name" value="TONB-DEPENDENT OUTER MEMBRANE RECEPTOR"/>
    <property type="match status" value="1"/>
</dbReference>
<feature type="domain" description="TonB-dependent receptor plug" evidence="14">
    <location>
        <begin position="21"/>
        <end position="128"/>
    </location>
</feature>
<dbReference type="PROSITE" id="PS52016">
    <property type="entry name" value="TONB_DEPENDENT_REC_3"/>
    <property type="match status" value="1"/>
</dbReference>
<evidence type="ECO:0000256" key="9">
    <source>
        <dbReference type="ARBA" id="ARBA00023237"/>
    </source>
</evidence>
<reference evidence="16" key="1">
    <citation type="journal article" date="2009" name="J. Bacteriol.">
        <title>Complete genome sequence of Erythrobacter litoralis HTCC2594.</title>
        <authorList>
            <person name="Oh H.M."/>
            <person name="Giovannoni S.J."/>
            <person name="Ferriera S."/>
            <person name="Johnson J."/>
            <person name="Cho J.C."/>
        </authorList>
    </citation>
    <scope>NUCLEOTIDE SEQUENCE [LARGE SCALE GENOMIC DNA]</scope>
    <source>
        <strain evidence="16">HTCC2594</strain>
    </source>
</reference>
<evidence type="ECO:0000313" key="16">
    <source>
        <dbReference type="Proteomes" id="UP000008808"/>
    </source>
</evidence>
<name>Q2N9F7_ERYLH</name>